<keyword evidence="4 6" id="KW-1133">Transmembrane helix</keyword>
<feature type="transmembrane region" description="Helical" evidence="6">
    <location>
        <begin position="290"/>
        <end position="311"/>
    </location>
</feature>
<feature type="transmembrane region" description="Helical" evidence="6">
    <location>
        <begin position="211"/>
        <end position="227"/>
    </location>
</feature>
<dbReference type="Proteomes" id="UP000321126">
    <property type="component" value="Unassembled WGS sequence"/>
</dbReference>
<organism evidence="7 8">
    <name type="scientific">Serratia marcescens</name>
    <dbReference type="NCBI Taxonomy" id="615"/>
    <lineage>
        <taxon>Bacteria</taxon>
        <taxon>Pseudomonadati</taxon>
        <taxon>Pseudomonadota</taxon>
        <taxon>Gammaproteobacteria</taxon>
        <taxon>Enterobacterales</taxon>
        <taxon>Yersiniaceae</taxon>
        <taxon>Serratia</taxon>
    </lineage>
</organism>
<evidence type="ECO:0000256" key="5">
    <source>
        <dbReference type="ARBA" id="ARBA00023136"/>
    </source>
</evidence>
<dbReference type="PANTHER" id="PTHR30250">
    <property type="entry name" value="PST FAMILY PREDICTED COLANIC ACID TRANSPORTER"/>
    <property type="match status" value="1"/>
</dbReference>
<name>A0A5C7CI53_SERMA</name>
<accession>A0A5C7CI53</accession>
<feature type="transmembrane region" description="Helical" evidence="6">
    <location>
        <begin position="323"/>
        <end position="342"/>
    </location>
</feature>
<feature type="transmembrane region" description="Helical" evidence="6">
    <location>
        <begin position="41"/>
        <end position="63"/>
    </location>
</feature>
<proteinExistence type="predicted"/>
<dbReference type="PANTHER" id="PTHR30250:SF11">
    <property type="entry name" value="O-ANTIGEN TRANSPORTER-RELATED"/>
    <property type="match status" value="1"/>
</dbReference>
<feature type="transmembrane region" description="Helical" evidence="6">
    <location>
        <begin position="83"/>
        <end position="104"/>
    </location>
</feature>
<gene>
    <name evidence="7" type="ORF">FOT62_10000</name>
</gene>
<feature type="transmembrane region" description="Helical" evidence="6">
    <location>
        <begin position="380"/>
        <end position="402"/>
    </location>
</feature>
<keyword evidence="2" id="KW-1003">Cell membrane</keyword>
<dbReference type="RefSeq" id="WP_147881563.1">
    <property type="nucleotide sequence ID" value="NZ_CP061075.1"/>
</dbReference>
<reference evidence="7 8" key="1">
    <citation type="submission" date="2019-07" db="EMBL/GenBank/DDBJ databases">
        <title>Serratia strains were isolated from fresh produce.</title>
        <authorList>
            <person name="Cho G.-S."/>
            <person name="Stein M."/>
            <person name="Lee W."/>
            <person name="Suh S.H."/>
            <person name="Franz C.M.A.P."/>
        </authorList>
    </citation>
    <scope>NUCLEOTIDE SEQUENCE [LARGE SCALE GENOMIC DNA]</scope>
    <source>
        <strain evidence="7 8">S16</strain>
    </source>
</reference>
<evidence type="ECO:0000256" key="6">
    <source>
        <dbReference type="SAM" id="Phobius"/>
    </source>
</evidence>
<sequence>MSKAIMGAAALSIGDILGKVIGFIILPYLTAHLGASGYGALTLYLSVIQILIIFISFSGQGLLPVKYMQEGEGSSLVFRRDNITLAVASSVLLVAIFYIVTLVTKISVSFSDGFLVVLASLAQALNFINLSHLRISQTYKVAAIGQFLLSAFNVLFTIALFEMIAATPGQRLIAIAASFFSIQLAYEFFVYRKRAVKRSELEPSRKRYKEIISYGVSLLPHHGSYWIKSSVDRFFIAHYMSTAVVGVYGLAFQLTSIVMLFFGVINQAFQPFIYRKLKANDFRGVELIQYGYTALVIVSCVIYFFILPFAFPYLFNAEFNSAIYYFNILLPGTAFLSIYYIFTHSLFYYRKNKLISIITMGSMITHLIGIFVIIMTEIKVEYFCLVYAISSFYACAVTFYCGKRQISIERKRC</sequence>
<keyword evidence="5 6" id="KW-0472">Membrane</keyword>
<evidence type="ECO:0000256" key="4">
    <source>
        <dbReference type="ARBA" id="ARBA00022989"/>
    </source>
</evidence>
<feature type="transmembrane region" description="Helical" evidence="6">
    <location>
        <begin position="172"/>
        <end position="191"/>
    </location>
</feature>
<dbReference type="EMBL" id="VOUQ01000004">
    <property type="protein sequence ID" value="TXE34680.1"/>
    <property type="molecule type" value="Genomic_DNA"/>
</dbReference>
<dbReference type="Pfam" id="PF01943">
    <property type="entry name" value="Polysacc_synt"/>
    <property type="match status" value="1"/>
</dbReference>
<keyword evidence="3 6" id="KW-0812">Transmembrane</keyword>
<feature type="transmembrane region" description="Helical" evidence="6">
    <location>
        <begin position="110"/>
        <end position="129"/>
    </location>
</feature>
<evidence type="ECO:0000256" key="3">
    <source>
        <dbReference type="ARBA" id="ARBA00022692"/>
    </source>
</evidence>
<comment type="caution">
    <text evidence="7">The sequence shown here is derived from an EMBL/GenBank/DDBJ whole genome shotgun (WGS) entry which is preliminary data.</text>
</comment>
<feature type="transmembrane region" description="Helical" evidence="6">
    <location>
        <begin position="247"/>
        <end position="269"/>
    </location>
</feature>
<dbReference type="AlphaFoldDB" id="A0A5C7CI53"/>
<dbReference type="InterPro" id="IPR050833">
    <property type="entry name" value="Poly_Biosynth_Transport"/>
</dbReference>
<comment type="subcellular location">
    <subcellularLocation>
        <location evidence="1">Cell membrane</location>
        <topology evidence="1">Multi-pass membrane protein</topology>
    </subcellularLocation>
</comment>
<dbReference type="GO" id="GO:0005886">
    <property type="term" value="C:plasma membrane"/>
    <property type="evidence" value="ECO:0007669"/>
    <property type="project" value="UniProtKB-SubCell"/>
</dbReference>
<protein>
    <submittedName>
        <fullName evidence="7">Oligosaccharide flippase family protein</fullName>
    </submittedName>
</protein>
<evidence type="ECO:0000256" key="2">
    <source>
        <dbReference type="ARBA" id="ARBA00022475"/>
    </source>
</evidence>
<evidence type="ECO:0000313" key="8">
    <source>
        <dbReference type="Proteomes" id="UP000321126"/>
    </source>
</evidence>
<feature type="transmembrane region" description="Helical" evidence="6">
    <location>
        <begin position="141"/>
        <end position="166"/>
    </location>
</feature>
<feature type="transmembrane region" description="Helical" evidence="6">
    <location>
        <begin position="7"/>
        <end position="29"/>
    </location>
</feature>
<feature type="transmembrane region" description="Helical" evidence="6">
    <location>
        <begin position="354"/>
        <end position="374"/>
    </location>
</feature>
<dbReference type="InterPro" id="IPR002797">
    <property type="entry name" value="Polysacc_synth"/>
</dbReference>
<evidence type="ECO:0000313" key="7">
    <source>
        <dbReference type="EMBL" id="TXE34680.1"/>
    </source>
</evidence>
<evidence type="ECO:0000256" key="1">
    <source>
        <dbReference type="ARBA" id="ARBA00004651"/>
    </source>
</evidence>